<proteinExistence type="predicted"/>
<comment type="caution">
    <text evidence="2">The sequence shown here is derived from an EMBL/GenBank/DDBJ whole genome shotgun (WGS) entry which is preliminary data.</text>
</comment>
<feature type="transmembrane region" description="Helical" evidence="1">
    <location>
        <begin position="44"/>
        <end position="67"/>
    </location>
</feature>
<feature type="transmembrane region" description="Helical" evidence="1">
    <location>
        <begin position="79"/>
        <end position="100"/>
    </location>
</feature>
<dbReference type="Pfam" id="PF10321">
    <property type="entry name" value="7TM_GPCR_Srt"/>
    <property type="match status" value="1"/>
</dbReference>
<feature type="transmembrane region" description="Helical" evidence="1">
    <location>
        <begin position="158"/>
        <end position="179"/>
    </location>
</feature>
<dbReference type="PANTHER" id="PTHR23021:SF11">
    <property type="entry name" value="SERPENTINE RECEPTOR, CLASS T"/>
    <property type="match status" value="1"/>
</dbReference>
<keyword evidence="1" id="KW-1133">Transmembrane helix</keyword>
<gene>
    <name evidence="2" type="ORF">MENT_LOCUS47740</name>
</gene>
<dbReference type="AlphaFoldDB" id="A0A6V7X5T0"/>
<protein>
    <submittedName>
        <fullName evidence="2">Uncharacterized protein</fullName>
    </submittedName>
</protein>
<feature type="transmembrane region" description="Helical" evidence="1">
    <location>
        <begin position="107"/>
        <end position="125"/>
    </location>
</feature>
<dbReference type="Gene3D" id="1.20.1070.10">
    <property type="entry name" value="Rhodopsin 7-helix transmembrane proteins"/>
    <property type="match status" value="1"/>
</dbReference>
<evidence type="ECO:0000256" key="1">
    <source>
        <dbReference type="SAM" id="Phobius"/>
    </source>
</evidence>
<dbReference type="OrthoDB" id="5889930at2759"/>
<dbReference type="Proteomes" id="UP000580250">
    <property type="component" value="Unassembled WGS sequence"/>
</dbReference>
<feature type="transmembrane region" description="Helical" evidence="1">
    <location>
        <begin position="213"/>
        <end position="232"/>
    </location>
</feature>
<organism evidence="2 3">
    <name type="scientific">Meloidogyne enterolobii</name>
    <name type="common">Root-knot nematode worm</name>
    <name type="synonym">Meloidogyne mayaguensis</name>
    <dbReference type="NCBI Taxonomy" id="390850"/>
    <lineage>
        <taxon>Eukaryota</taxon>
        <taxon>Metazoa</taxon>
        <taxon>Ecdysozoa</taxon>
        <taxon>Nematoda</taxon>
        <taxon>Chromadorea</taxon>
        <taxon>Rhabditida</taxon>
        <taxon>Tylenchina</taxon>
        <taxon>Tylenchomorpha</taxon>
        <taxon>Tylenchoidea</taxon>
        <taxon>Meloidogynidae</taxon>
        <taxon>Meloidogyninae</taxon>
        <taxon>Meloidogyne</taxon>
    </lineage>
</organism>
<dbReference type="EMBL" id="CAJEWN010001138">
    <property type="protein sequence ID" value="CAD2194710.1"/>
    <property type="molecule type" value="Genomic_DNA"/>
</dbReference>
<reference evidence="2 3" key="1">
    <citation type="submission" date="2020-08" db="EMBL/GenBank/DDBJ databases">
        <authorList>
            <person name="Koutsovoulos G."/>
            <person name="Danchin GJ E."/>
        </authorList>
    </citation>
    <scope>NUCLEOTIDE SEQUENCE [LARGE SCALE GENOMIC DNA]</scope>
</reference>
<name>A0A6V7X5T0_MELEN</name>
<evidence type="ECO:0000313" key="2">
    <source>
        <dbReference type="EMBL" id="CAD2194710.1"/>
    </source>
</evidence>
<dbReference type="InterPro" id="IPR019425">
    <property type="entry name" value="7TM_GPCR_serpentine_rcpt_Srt"/>
</dbReference>
<keyword evidence="1" id="KW-0472">Membrane</keyword>
<dbReference type="SUPFAM" id="SSF81321">
    <property type="entry name" value="Family A G protein-coupled receptor-like"/>
    <property type="match status" value="1"/>
</dbReference>
<keyword evidence="1" id="KW-0812">Transmembrane</keyword>
<evidence type="ECO:0000313" key="3">
    <source>
        <dbReference type="Proteomes" id="UP000580250"/>
    </source>
</evidence>
<dbReference type="PANTHER" id="PTHR23021">
    <property type="entry name" value="SERPENTINE RECEPTOR, CLASS T"/>
    <property type="match status" value="1"/>
</dbReference>
<sequence length="257" mass="29848">MELYIFRHSDYLRFYNCTTEIINEMEQFSKHGDTSTPSYHIESIIIILLGILSYLFYLPCICVIWRYSFTQSCYKLLLYIGFTDLLNICVCGFLHAFLALQRASFCIYPNLIYFAGMIGVFLWLAETTADLILAFNRCLFVVSPSLARLVFDGKRTYIWLLISSSYAFYGLSFTPPMIFSPKYFAWFGNPYTGFRNDLADKVYKMSLIIKHNFIVAIVSPSTYLIFSIVMFFKNRALKVGSNTALTKSEKYVHKSRK</sequence>
<accession>A0A6V7X5T0</accession>